<gene>
    <name evidence="1" type="ORF">GM920_07970</name>
</gene>
<name>A0ABR6EV46_9SPHI</name>
<evidence type="ECO:0000313" key="2">
    <source>
        <dbReference type="Proteomes" id="UP000636110"/>
    </source>
</evidence>
<dbReference type="EMBL" id="WNXC01000002">
    <property type="protein sequence ID" value="MBB2148846.1"/>
    <property type="molecule type" value="Genomic_DNA"/>
</dbReference>
<dbReference type="RefSeq" id="WP_182955499.1">
    <property type="nucleotide sequence ID" value="NZ_WNXC01000002.1"/>
</dbReference>
<protein>
    <submittedName>
        <fullName evidence="1">Uncharacterized protein</fullName>
    </submittedName>
</protein>
<comment type="caution">
    <text evidence="1">The sequence shown here is derived from an EMBL/GenBank/DDBJ whole genome shotgun (WGS) entry which is preliminary data.</text>
</comment>
<evidence type="ECO:0000313" key="1">
    <source>
        <dbReference type="EMBL" id="MBB2148846.1"/>
    </source>
</evidence>
<reference evidence="1 2" key="1">
    <citation type="submission" date="2019-11" db="EMBL/GenBank/DDBJ databases">
        <title>Description of Pedobacter sp. LMG 31462T.</title>
        <authorList>
            <person name="Carlier A."/>
            <person name="Qi S."/>
            <person name="Vandamme P."/>
        </authorList>
    </citation>
    <scope>NUCLEOTIDE SEQUENCE [LARGE SCALE GENOMIC DNA]</scope>
    <source>
        <strain evidence="1 2">LMG 31462</strain>
    </source>
</reference>
<proteinExistence type="predicted"/>
<sequence length="101" mass="11763">MQKKEKLEINLEIDPNKLDSNIKSFEDNGNHYLYICHIDKYSDKVGGHPDDRSDQVKLMVKSFYGKYLDMDVPLKELNTPGFNDQLIKSIEEHLISTEPSY</sequence>
<accession>A0ABR6EV46</accession>
<keyword evidence="2" id="KW-1185">Reference proteome</keyword>
<dbReference type="Proteomes" id="UP000636110">
    <property type="component" value="Unassembled WGS sequence"/>
</dbReference>
<organism evidence="1 2">
    <name type="scientific">Pedobacter gandavensis</name>
    <dbReference type="NCBI Taxonomy" id="2679963"/>
    <lineage>
        <taxon>Bacteria</taxon>
        <taxon>Pseudomonadati</taxon>
        <taxon>Bacteroidota</taxon>
        <taxon>Sphingobacteriia</taxon>
        <taxon>Sphingobacteriales</taxon>
        <taxon>Sphingobacteriaceae</taxon>
        <taxon>Pedobacter</taxon>
    </lineage>
</organism>